<evidence type="ECO:0000256" key="4">
    <source>
        <dbReference type="ARBA" id="ARBA00023136"/>
    </source>
</evidence>
<feature type="transmembrane region" description="Helical" evidence="6">
    <location>
        <begin position="312"/>
        <end position="335"/>
    </location>
</feature>
<accession>A0A813WGG5</accession>
<sequence length="533" mass="62320">MIKIVVYSRLKKECTLMFYKRVTNLKFDPTFLPVVVTSFTSFLILYKFINPYFSKMLVNTFQTLTDAQKVDWSTRVNSSINSFTVGIICVYMMLADRGLAANPLLYKSYLLKTNLSFVIGYLLSDTVISIVHYKKIGDSFTMAHHLVSMYAFAYVLTLNVMPYFANFRLLAELSTPLVNIRWFLDTLKYPKSSKAFVLNGVLMTLVFFFVRIVAMPIYWWKVYTVAITPLWSHMGHFRYVLIYVCIVLDLINLYWFSKMMNPLTWFDQGHGGTYLLTVVSISSIVCFVLGFITQNHSQVDKLWSLLPPIYCLIVFVCSPFQPRVLIMTVLAWMWGLRLSYNFARKDGYTWAGEDYRWPILRKIVNNRFLFELFNLTFISTFQNILLLFIACPIYYVASHRTAPLNAWDFVCTGLFLFFFAVEVTADQQQWNFHGDKKAKRPGTKDGFLQQGLFRYSRHPNFFSEICLWWIFYAFTFSAQPFSYINWTILGTISLTALINGSTTFTESVSAQKYPKYKQYQQTTSRLIPWWPSK</sequence>
<dbReference type="OrthoDB" id="67965at2759"/>
<evidence type="ECO:0000313" key="8">
    <source>
        <dbReference type="EMBL" id="CAF0850910.1"/>
    </source>
</evidence>
<dbReference type="Pfam" id="PF06966">
    <property type="entry name" value="DUF1295"/>
    <property type="match status" value="1"/>
</dbReference>
<dbReference type="Gene3D" id="1.20.120.1630">
    <property type="match status" value="1"/>
</dbReference>
<evidence type="ECO:0000256" key="1">
    <source>
        <dbReference type="ARBA" id="ARBA00004141"/>
    </source>
</evidence>
<feature type="transmembrane region" description="Helical" evidence="6">
    <location>
        <begin position="239"/>
        <end position="257"/>
    </location>
</feature>
<dbReference type="PROSITE" id="PS50244">
    <property type="entry name" value="S5A_REDUCTASE"/>
    <property type="match status" value="1"/>
</dbReference>
<keyword evidence="3 6" id="KW-1133">Transmembrane helix</keyword>
<dbReference type="AlphaFoldDB" id="A0A813WGG5"/>
<feature type="transmembrane region" description="Helical" evidence="6">
    <location>
        <begin position="78"/>
        <end position="95"/>
    </location>
</feature>
<feature type="transmembrane region" description="Helical" evidence="6">
    <location>
        <begin position="196"/>
        <end position="219"/>
    </location>
</feature>
<dbReference type="InterPro" id="IPR006634">
    <property type="entry name" value="TLC-dom"/>
</dbReference>
<evidence type="ECO:0000256" key="2">
    <source>
        <dbReference type="ARBA" id="ARBA00022692"/>
    </source>
</evidence>
<name>A0A813WGG5_ADIRI</name>
<feature type="transmembrane region" description="Helical" evidence="6">
    <location>
        <begin position="407"/>
        <end position="425"/>
    </location>
</feature>
<evidence type="ECO:0000256" key="5">
    <source>
        <dbReference type="PROSITE-ProRule" id="PRU00205"/>
    </source>
</evidence>
<dbReference type="PANTHER" id="PTHR32251:SF23">
    <property type="entry name" value="3-OXO-5-ALPHA-STEROID 4-DEHYDROGENASE (DUF1295)"/>
    <property type="match status" value="1"/>
</dbReference>
<dbReference type="Proteomes" id="UP000663852">
    <property type="component" value="Unassembled WGS sequence"/>
</dbReference>
<organism evidence="8 9">
    <name type="scientific">Adineta ricciae</name>
    <name type="common">Rotifer</name>
    <dbReference type="NCBI Taxonomy" id="249248"/>
    <lineage>
        <taxon>Eukaryota</taxon>
        <taxon>Metazoa</taxon>
        <taxon>Spiralia</taxon>
        <taxon>Gnathifera</taxon>
        <taxon>Rotifera</taxon>
        <taxon>Eurotatoria</taxon>
        <taxon>Bdelloidea</taxon>
        <taxon>Adinetida</taxon>
        <taxon>Adinetidae</taxon>
        <taxon>Adineta</taxon>
    </lineage>
</organism>
<evidence type="ECO:0000256" key="6">
    <source>
        <dbReference type="SAM" id="Phobius"/>
    </source>
</evidence>
<feature type="transmembrane region" description="Helical" evidence="6">
    <location>
        <begin position="269"/>
        <end position="292"/>
    </location>
</feature>
<proteinExistence type="predicted"/>
<feature type="transmembrane region" description="Helical" evidence="6">
    <location>
        <begin position="140"/>
        <end position="157"/>
    </location>
</feature>
<comment type="caution">
    <text evidence="8">The sequence shown here is derived from an EMBL/GenBank/DDBJ whole genome shotgun (WGS) entry which is preliminary data.</text>
</comment>
<feature type="transmembrane region" description="Helical" evidence="6">
    <location>
        <begin position="368"/>
        <end position="395"/>
    </location>
</feature>
<dbReference type="EMBL" id="CAJNOJ010000022">
    <property type="protein sequence ID" value="CAF0850910.1"/>
    <property type="molecule type" value="Genomic_DNA"/>
</dbReference>
<dbReference type="SMART" id="SM00724">
    <property type="entry name" value="TLC"/>
    <property type="match status" value="1"/>
</dbReference>
<dbReference type="InterPro" id="IPR010721">
    <property type="entry name" value="UstE-like"/>
</dbReference>
<dbReference type="GO" id="GO:0016020">
    <property type="term" value="C:membrane"/>
    <property type="evidence" value="ECO:0007669"/>
    <property type="project" value="UniProtKB-SubCell"/>
</dbReference>
<dbReference type="PANTHER" id="PTHR32251">
    <property type="entry name" value="3-OXO-5-ALPHA-STEROID 4-DEHYDROGENASE"/>
    <property type="match status" value="1"/>
</dbReference>
<feature type="transmembrane region" description="Helical" evidence="6">
    <location>
        <begin position="461"/>
        <end position="478"/>
    </location>
</feature>
<evidence type="ECO:0000259" key="7">
    <source>
        <dbReference type="PROSITE" id="PS50922"/>
    </source>
</evidence>
<comment type="subcellular location">
    <subcellularLocation>
        <location evidence="1">Membrane</location>
        <topology evidence="1">Multi-pass membrane protein</topology>
    </subcellularLocation>
</comment>
<evidence type="ECO:0000313" key="9">
    <source>
        <dbReference type="Proteomes" id="UP000663852"/>
    </source>
</evidence>
<keyword evidence="2 5" id="KW-0812">Transmembrane</keyword>
<feature type="transmembrane region" description="Helical" evidence="6">
    <location>
        <begin position="30"/>
        <end position="49"/>
    </location>
</feature>
<dbReference type="PROSITE" id="PS50922">
    <property type="entry name" value="TLC"/>
    <property type="match status" value="1"/>
</dbReference>
<feature type="transmembrane region" description="Helical" evidence="6">
    <location>
        <begin position="115"/>
        <end position="133"/>
    </location>
</feature>
<gene>
    <name evidence="8" type="ORF">EDS130_LOCUS7311</name>
</gene>
<keyword evidence="4 5" id="KW-0472">Membrane</keyword>
<evidence type="ECO:0000256" key="3">
    <source>
        <dbReference type="ARBA" id="ARBA00022989"/>
    </source>
</evidence>
<protein>
    <recommendedName>
        <fullName evidence="7">TLC domain-containing protein</fullName>
    </recommendedName>
</protein>
<dbReference type="Pfam" id="PF03798">
    <property type="entry name" value="TRAM_LAG1_CLN8"/>
    <property type="match status" value="1"/>
</dbReference>
<reference evidence="8" key="1">
    <citation type="submission" date="2021-02" db="EMBL/GenBank/DDBJ databases">
        <authorList>
            <person name="Nowell W R."/>
        </authorList>
    </citation>
    <scope>NUCLEOTIDE SEQUENCE</scope>
</reference>
<feature type="domain" description="TLC" evidence="7">
    <location>
        <begin position="67"/>
        <end position="268"/>
    </location>
</feature>